<evidence type="ECO:0000259" key="2">
    <source>
        <dbReference type="PROSITE" id="PS51192"/>
    </source>
</evidence>
<dbReference type="OrthoDB" id="11644at2157"/>
<dbReference type="SMART" id="SM00490">
    <property type="entry name" value="HELICc"/>
    <property type="match status" value="1"/>
</dbReference>
<feature type="domain" description="Helicase ATP-binding" evidence="2">
    <location>
        <begin position="200"/>
        <end position="350"/>
    </location>
</feature>
<dbReference type="Pfam" id="PF13091">
    <property type="entry name" value="PLDc_2"/>
    <property type="match status" value="1"/>
</dbReference>
<dbReference type="InterPro" id="IPR001736">
    <property type="entry name" value="PLipase_D/transphosphatidylase"/>
</dbReference>
<dbReference type="GO" id="GO:0005524">
    <property type="term" value="F:ATP binding"/>
    <property type="evidence" value="ECO:0007669"/>
    <property type="project" value="InterPro"/>
</dbReference>
<dbReference type="GO" id="GO:0140097">
    <property type="term" value="F:catalytic activity, acting on DNA"/>
    <property type="evidence" value="ECO:0007669"/>
    <property type="project" value="UniProtKB-ARBA"/>
</dbReference>
<feature type="domain" description="Helicase C-terminal" evidence="3">
    <location>
        <begin position="405"/>
        <end position="574"/>
    </location>
</feature>
<gene>
    <name evidence="4" type="ORF">SAMN02910315_00320</name>
</gene>
<sequence>MKQNAFTGNNKDFYNNIKESIDNATSIDIIVSFLMESGVKLIINDLKNTDCKIRILTGNYLNITQPEALYLLKNELKGKLDLRFYNVSHKSFHPKAYIFHNNEDSEIYIGSSNLSKGALTDSIEWNYHFTKSEKENDFYHFYNNFQDLFYNQAVTVTDEVLRQYSKSWIRPKYAKMHEFKPQKDFEPRGPQIEALYALDNSREEGFDKALVVAATGVGKTYLAAFDSKNYKNILFVAHREEIIKQAAESFKNVNPDKSIGFFYGSHKETDKDITFALVQTLGKKQYLNENYFKKDYFDYIIIDEFHHAVANNYRNILYYFKPEFLLGLTATPERLDAKDVFALCDYNNVYEIRLKEAINKGFLAPFRYYGIFDDTIDYSTVTMRNGRYDEKDLEEKLMINHRAELVYNHYLKYKSSTTIGFCASRNHAEYMAKFFNENNIPSAAVYSGEQGEFTQERSEAIEKLKNNELKILFTVDMFNEGLDIPSVDMVLFLRPTQSPTIFLQQLGRGLRISENKKYLTVLDFIGNYKKANLVPFLLSDNTYDTKTLINESVLEFEYPQDCFIDFDFQLIDLFKYQARNELKVKDRIILEYNSIKEDINHRPTRLDLFLRMDDTVYTAMKQSAKINVFRDYIGFLNENNELTKEENSLVDSVAHDFLNTIETTNMTKSYKMPILKAFYNDGDIKMTITDDDVYKSMKEFYEYKSNGVDMIRHKTTKDYLSWDKKKYLSLAKRNPIRFLQKSAGEFFQEKDGYALSLNDDLKNYINLDSFKKHFEDIIEYKTLSYYKDRFEKKGSENELL</sequence>
<dbReference type="Pfam" id="PF04851">
    <property type="entry name" value="ResIII"/>
    <property type="match status" value="1"/>
</dbReference>
<evidence type="ECO:0000313" key="5">
    <source>
        <dbReference type="Proteomes" id="UP000323439"/>
    </source>
</evidence>
<dbReference type="InterPro" id="IPR027417">
    <property type="entry name" value="P-loop_NTPase"/>
</dbReference>
<dbReference type="CDD" id="cd18799">
    <property type="entry name" value="SF2_C_EcoAI-like"/>
    <property type="match status" value="1"/>
</dbReference>
<protein>
    <submittedName>
        <fullName evidence="4">PLD-like domain-containing protein</fullName>
    </submittedName>
</protein>
<reference evidence="4 5" key="1">
    <citation type="submission" date="2016-10" db="EMBL/GenBank/DDBJ databases">
        <authorList>
            <person name="Varghese N."/>
            <person name="Submissions S."/>
        </authorList>
    </citation>
    <scope>NUCLEOTIDE SEQUENCE [LARGE SCALE GENOMIC DNA]</scope>
    <source>
        <strain evidence="4 5">DSM 16643</strain>
    </source>
</reference>
<organism evidence="4 5">
    <name type="scientific">Methanobrevibacter millerae</name>
    <dbReference type="NCBI Taxonomy" id="230361"/>
    <lineage>
        <taxon>Archaea</taxon>
        <taxon>Methanobacteriati</taxon>
        <taxon>Methanobacteriota</taxon>
        <taxon>Methanomada group</taxon>
        <taxon>Methanobacteria</taxon>
        <taxon>Methanobacteriales</taxon>
        <taxon>Methanobacteriaceae</taxon>
        <taxon>Methanobrevibacter</taxon>
    </lineage>
</organism>
<dbReference type="InterPro" id="IPR001650">
    <property type="entry name" value="Helicase_C-like"/>
</dbReference>
<dbReference type="SUPFAM" id="SSF56024">
    <property type="entry name" value="Phospholipase D/nuclease"/>
    <property type="match status" value="1"/>
</dbReference>
<dbReference type="GO" id="GO:0005829">
    <property type="term" value="C:cytosol"/>
    <property type="evidence" value="ECO:0007669"/>
    <property type="project" value="TreeGrafter"/>
</dbReference>
<dbReference type="Gene3D" id="3.30.870.10">
    <property type="entry name" value="Endonuclease Chain A"/>
    <property type="match status" value="1"/>
</dbReference>
<dbReference type="InterPro" id="IPR014001">
    <property type="entry name" value="Helicase_ATP-bd"/>
</dbReference>
<proteinExistence type="predicted"/>
<dbReference type="PROSITE" id="PS51192">
    <property type="entry name" value="HELICASE_ATP_BIND_1"/>
    <property type="match status" value="1"/>
</dbReference>
<dbReference type="InterPro" id="IPR025202">
    <property type="entry name" value="PLD-like_dom"/>
</dbReference>
<dbReference type="CDD" id="cd09205">
    <property type="entry name" value="PLDc_N_DEXD_b3"/>
    <property type="match status" value="1"/>
</dbReference>
<evidence type="ECO:0000259" key="3">
    <source>
        <dbReference type="PROSITE" id="PS51194"/>
    </source>
</evidence>
<dbReference type="PROSITE" id="PS50035">
    <property type="entry name" value="PLD"/>
    <property type="match status" value="1"/>
</dbReference>
<dbReference type="SMART" id="SM00487">
    <property type="entry name" value="DEXDc"/>
    <property type="match status" value="1"/>
</dbReference>
<dbReference type="Gene3D" id="3.40.50.300">
    <property type="entry name" value="P-loop containing nucleotide triphosphate hydrolases"/>
    <property type="match status" value="2"/>
</dbReference>
<accession>A0A1G5V5E4</accession>
<dbReference type="InterPro" id="IPR050742">
    <property type="entry name" value="Helicase_Restrict-Modif_Enz"/>
</dbReference>
<dbReference type="Pfam" id="PF00271">
    <property type="entry name" value="Helicase_C"/>
    <property type="match status" value="1"/>
</dbReference>
<evidence type="ECO:0000259" key="1">
    <source>
        <dbReference type="PROSITE" id="PS50035"/>
    </source>
</evidence>
<dbReference type="Proteomes" id="UP000323439">
    <property type="component" value="Unassembled WGS sequence"/>
</dbReference>
<dbReference type="RefSeq" id="WP_149730961.1">
    <property type="nucleotide sequence ID" value="NZ_FMXB01000002.1"/>
</dbReference>
<feature type="domain" description="PLD phosphodiesterase" evidence="1">
    <location>
        <begin position="88"/>
        <end position="118"/>
    </location>
</feature>
<dbReference type="AlphaFoldDB" id="A0A1G5V5E4"/>
<dbReference type="SUPFAM" id="SSF52540">
    <property type="entry name" value="P-loop containing nucleoside triphosphate hydrolases"/>
    <property type="match status" value="1"/>
</dbReference>
<dbReference type="PROSITE" id="PS51194">
    <property type="entry name" value="HELICASE_CTER"/>
    <property type="match status" value="1"/>
</dbReference>
<dbReference type="PANTHER" id="PTHR47396:SF1">
    <property type="entry name" value="ATP-DEPENDENT HELICASE IRC3-RELATED"/>
    <property type="match status" value="1"/>
</dbReference>
<evidence type="ECO:0000313" key="4">
    <source>
        <dbReference type="EMBL" id="SDA40215.1"/>
    </source>
</evidence>
<name>A0A1G5V5E4_9EURY</name>
<dbReference type="GO" id="GO:0003677">
    <property type="term" value="F:DNA binding"/>
    <property type="evidence" value="ECO:0007669"/>
    <property type="project" value="InterPro"/>
</dbReference>
<dbReference type="PANTHER" id="PTHR47396">
    <property type="entry name" value="TYPE I RESTRICTION ENZYME ECOKI R PROTEIN"/>
    <property type="match status" value="1"/>
</dbReference>
<dbReference type="InterPro" id="IPR006935">
    <property type="entry name" value="Helicase/UvrB_N"/>
</dbReference>
<keyword evidence="5" id="KW-1185">Reference proteome</keyword>
<dbReference type="GO" id="GO:0016787">
    <property type="term" value="F:hydrolase activity"/>
    <property type="evidence" value="ECO:0007669"/>
    <property type="project" value="InterPro"/>
</dbReference>
<dbReference type="EMBL" id="FMXB01000002">
    <property type="protein sequence ID" value="SDA40215.1"/>
    <property type="molecule type" value="Genomic_DNA"/>
</dbReference>
<dbReference type="GO" id="GO:0120545">
    <property type="term" value="F:nucleic acid conformation isomerase activity"/>
    <property type="evidence" value="ECO:0007669"/>
    <property type="project" value="UniProtKB-ARBA"/>
</dbReference>
<dbReference type="CDD" id="cd18032">
    <property type="entry name" value="DEXHc_RE_I_III_res"/>
    <property type="match status" value="1"/>
</dbReference>